<dbReference type="RefSeq" id="WP_124027664.1">
    <property type="nucleotide sequence ID" value="NZ_JBHRSN010000006.1"/>
</dbReference>
<evidence type="ECO:0000256" key="3">
    <source>
        <dbReference type="ARBA" id="ARBA00023015"/>
    </source>
</evidence>
<sequence length="227" mass="25331">MHILIVEDDEEVSAFIHNGLAEVGHTVDVAHDGREGLGLAQSGSYDILILDRMLPSIDGVSLLQALRDEGIDTPTLFLSALDKVEDKVNGLRAGADDYLAKPFAFEELLARLDVMHSRSLANGNEPTTINVSDLSLNLITRRVKRGEKEIPLQTREFKLLEFLLRNQGQIVTRTMLLEKVWDYNFDPQTNIIDVHISRLRQKIDKGFPTPIIKTVRGAGYLVASQTS</sequence>
<dbReference type="GO" id="GO:0006355">
    <property type="term" value="P:regulation of DNA-templated transcription"/>
    <property type="evidence" value="ECO:0007669"/>
    <property type="project" value="InterPro"/>
</dbReference>
<feature type="domain" description="Response regulatory" evidence="8">
    <location>
        <begin position="2"/>
        <end position="116"/>
    </location>
</feature>
<dbReference type="GO" id="GO:0000976">
    <property type="term" value="F:transcription cis-regulatory region binding"/>
    <property type="evidence" value="ECO:0007669"/>
    <property type="project" value="TreeGrafter"/>
</dbReference>
<dbReference type="GO" id="GO:0032993">
    <property type="term" value="C:protein-DNA complex"/>
    <property type="evidence" value="ECO:0007669"/>
    <property type="project" value="TreeGrafter"/>
</dbReference>
<dbReference type="Gene3D" id="1.10.10.10">
    <property type="entry name" value="Winged helix-like DNA-binding domain superfamily/Winged helix DNA-binding domain"/>
    <property type="match status" value="1"/>
</dbReference>
<evidence type="ECO:0000313" key="10">
    <source>
        <dbReference type="EMBL" id="RPJ66305.1"/>
    </source>
</evidence>
<evidence type="ECO:0000256" key="2">
    <source>
        <dbReference type="ARBA" id="ARBA00023012"/>
    </source>
</evidence>
<dbReference type="Pfam" id="PF00486">
    <property type="entry name" value="Trans_reg_C"/>
    <property type="match status" value="1"/>
</dbReference>
<dbReference type="AlphaFoldDB" id="A0A3N5YBF4"/>
<dbReference type="SMART" id="SM00448">
    <property type="entry name" value="REC"/>
    <property type="match status" value="1"/>
</dbReference>
<dbReference type="CDD" id="cd19935">
    <property type="entry name" value="REC_OmpR_CusR-like"/>
    <property type="match status" value="1"/>
</dbReference>
<name>A0A3N5YBF4_9ALTE</name>
<dbReference type="PANTHER" id="PTHR48111">
    <property type="entry name" value="REGULATOR OF RPOS"/>
    <property type="match status" value="1"/>
</dbReference>
<evidence type="ECO:0000256" key="6">
    <source>
        <dbReference type="PROSITE-ProRule" id="PRU00169"/>
    </source>
</evidence>
<dbReference type="FunFam" id="1.10.10.10:FF:000005">
    <property type="entry name" value="Two-component system response regulator"/>
    <property type="match status" value="1"/>
</dbReference>
<reference evidence="10 11" key="1">
    <citation type="submission" date="2018-11" db="EMBL/GenBank/DDBJ databases">
        <authorList>
            <person name="Ye M.-Q."/>
            <person name="Du Z.-J."/>
        </authorList>
    </citation>
    <scope>NUCLEOTIDE SEQUENCE [LARGE SCALE GENOMIC DNA]</scope>
    <source>
        <strain evidence="10 11">U0105</strain>
    </source>
</reference>
<dbReference type="InterPro" id="IPR001789">
    <property type="entry name" value="Sig_transdc_resp-reg_receiver"/>
</dbReference>
<dbReference type="SUPFAM" id="SSF52172">
    <property type="entry name" value="CheY-like"/>
    <property type="match status" value="1"/>
</dbReference>
<evidence type="ECO:0000259" key="8">
    <source>
        <dbReference type="PROSITE" id="PS50110"/>
    </source>
</evidence>
<evidence type="ECO:0000256" key="7">
    <source>
        <dbReference type="PROSITE-ProRule" id="PRU01091"/>
    </source>
</evidence>
<dbReference type="Proteomes" id="UP000275281">
    <property type="component" value="Unassembled WGS sequence"/>
</dbReference>
<dbReference type="PROSITE" id="PS50110">
    <property type="entry name" value="RESPONSE_REGULATORY"/>
    <property type="match status" value="1"/>
</dbReference>
<dbReference type="Gene3D" id="6.10.250.690">
    <property type="match status" value="1"/>
</dbReference>
<evidence type="ECO:0000259" key="9">
    <source>
        <dbReference type="PROSITE" id="PS51755"/>
    </source>
</evidence>
<feature type="domain" description="OmpR/PhoB-type" evidence="9">
    <location>
        <begin position="126"/>
        <end position="224"/>
    </location>
</feature>
<evidence type="ECO:0000256" key="1">
    <source>
        <dbReference type="ARBA" id="ARBA00022553"/>
    </source>
</evidence>
<dbReference type="Pfam" id="PF00072">
    <property type="entry name" value="Response_reg"/>
    <property type="match status" value="1"/>
</dbReference>
<comment type="caution">
    <text evidence="10">The sequence shown here is derived from an EMBL/GenBank/DDBJ whole genome shotgun (WGS) entry which is preliminary data.</text>
</comment>
<keyword evidence="3" id="KW-0805">Transcription regulation</keyword>
<protein>
    <submittedName>
        <fullName evidence="10">DNA-binding response regulator</fullName>
    </submittedName>
</protein>
<dbReference type="InterPro" id="IPR036388">
    <property type="entry name" value="WH-like_DNA-bd_sf"/>
</dbReference>
<dbReference type="PANTHER" id="PTHR48111:SF76">
    <property type="entry name" value="TWO-COMPONENT RESPONSE REGULATOR"/>
    <property type="match status" value="1"/>
</dbReference>
<dbReference type="EMBL" id="RPOK01000003">
    <property type="protein sequence ID" value="RPJ66305.1"/>
    <property type="molecule type" value="Genomic_DNA"/>
</dbReference>
<keyword evidence="4 7" id="KW-0238">DNA-binding</keyword>
<keyword evidence="1 6" id="KW-0597">Phosphoprotein</keyword>
<feature type="DNA-binding region" description="OmpR/PhoB-type" evidence="7">
    <location>
        <begin position="126"/>
        <end position="224"/>
    </location>
</feature>
<dbReference type="InterPro" id="IPR011006">
    <property type="entry name" value="CheY-like_superfamily"/>
</dbReference>
<dbReference type="GO" id="GO:0000156">
    <property type="term" value="F:phosphorelay response regulator activity"/>
    <property type="evidence" value="ECO:0007669"/>
    <property type="project" value="TreeGrafter"/>
</dbReference>
<dbReference type="OrthoDB" id="9802426at2"/>
<proteinExistence type="predicted"/>
<keyword evidence="5" id="KW-0804">Transcription</keyword>
<dbReference type="GO" id="GO:0005829">
    <property type="term" value="C:cytosol"/>
    <property type="evidence" value="ECO:0007669"/>
    <property type="project" value="TreeGrafter"/>
</dbReference>
<dbReference type="SMART" id="SM00862">
    <property type="entry name" value="Trans_reg_C"/>
    <property type="match status" value="1"/>
</dbReference>
<evidence type="ECO:0000313" key="11">
    <source>
        <dbReference type="Proteomes" id="UP000275281"/>
    </source>
</evidence>
<accession>A0A3N5YBF4</accession>
<dbReference type="InterPro" id="IPR039420">
    <property type="entry name" value="WalR-like"/>
</dbReference>
<dbReference type="CDD" id="cd00383">
    <property type="entry name" value="trans_reg_C"/>
    <property type="match status" value="1"/>
</dbReference>
<dbReference type="InterPro" id="IPR001867">
    <property type="entry name" value="OmpR/PhoB-type_DNA-bd"/>
</dbReference>
<keyword evidence="11" id="KW-1185">Reference proteome</keyword>
<evidence type="ECO:0000256" key="5">
    <source>
        <dbReference type="ARBA" id="ARBA00023163"/>
    </source>
</evidence>
<evidence type="ECO:0000256" key="4">
    <source>
        <dbReference type="ARBA" id="ARBA00023125"/>
    </source>
</evidence>
<gene>
    <name evidence="10" type="ORF">DRW07_09420</name>
</gene>
<organism evidence="10 11">
    <name type="scientific">Alteromonas sediminis</name>
    <dbReference type="NCBI Taxonomy" id="2259342"/>
    <lineage>
        <taxon>Bacteria</taxon>
        <taxon>Pseudomonadati</taxon>
        <taxon>Pseudomonadota</taxon>
        <taxon>Gammaproteobacteria</taxon>
        <taxon>Alteromonadales</taxon>
        <taxon>Alteromonadaceae</taxon>
        <taxon>Alteromonas/Salinimonas group</taxon>
        <taxon>Alteromonas</taxon>
    </lineage>
</organism>
<dbReference type="PROSITE" id="PS51755">
    <property type="entry name" value="OMPR_PHOB"/>
    <property type="match status" value="1"/>
</dbReference>
<dbReference type="Gene3D" id="3.40.50.2300">
    <property type="match status" value="1"/>
</dbReference>
<feature type="modified residue" description="4-aspartylphosphate" evidence="6">
    <location>
        <position position="51"/>
    </location>
</feature>
<keyword evidence="2" id="KW-0902">Two-component regulatory system</keyword>